<dbReference type="AlphaFoldDB" id="A0A0L0D5V3"/>
<name>A0A0L0D5V3_THETB</name>
<feature type="region of interest" description="Disordered" evidence="1">
    <location>
        <begin position="102"/>
        <end position="182"/>
    </location>
</feature>
<dbReference type="EMBL" id="GL349448">
    <property type="protein sequence ID" value="KNC47734.1"/>
    <property type="molecule type" value="Genomic_DNA"/>
</dbReference>
<dbReference type="GeneID" id="25563527"/>
<gene>
    <name evidence="2" type="ORF">AMSG_03961</name>
</gene>
<evidence type="ECO:0000313" key="3">
    <source>
        <dbReference type="Proteomes" id="UP000054408"/>
    </source>
</evidence>
<keyword evidence="3" id="KW-1185">Reference proteome</keyword>
<protein>
    <submittedName>
        <fullName evidence="2">Uncharacterized protein</fullName>
    </submittedName>
</protein>
<feature type="region of interest" description="Disordered" evidence="1">
    <location>
        <begin position="368"/>
        <end position="393"/>
    </location>
</feature>
<feature type="compositionally biased region" description="Pro residues" evidence="1">
    <location>
        <begin position="375"/>
        <end position="386"/>
    </location>
</feature>
<accession>A0A0L0D5V3</accession>
<dbReference type="RefSeq" id="XP_013759212.1">
    <property type="nucleotide sequence ID" value="XM_013903758.1"/>
</dbReference>
<evidence type="ECO:0000256" key="1">
    <source>
        <dbReference type="SAM" id="MobiDB-lite"/>
    </source>
</evidence>
<dbReference type="Proteomes" id="UP000054408">
    <property type="component" value="Unassembled WGS sequence"/>
</dbReference>
<feature type="compositionally biased region" description="Low complexity" evidence="1">
    <location>
        <begin position="148"/>
        <end position="166"/>
    </location>
</feature>
<evidence type="ECO:0000313" key="2">
    <source>
        <dbReference type="EMBL" id="KNC47734.1"/>
    </source>
</evidence>
<sequence length="393" mass="41482">MSATSAQHYSQRTTQLLSHAATLGVSVPRTEGAFSSVLSSWAVDATSAVGGQRLRASDLRTLPSPTHSPGYSVAQARSLRATREASQRELERGATVALARSRLLRSRSRSPTRTTVGYGSLLSHQRTRTLSPVRGAHPAGSGLTAPLPAAAFRYSSASSPSRRSPAPALPPRPSSTLPPSPDRVVDSLTRIISEQRHIISQQEQELVALRRLVREHGISVIPTVIAGTDRPANSIVDLPVDDLVDELAPVPIVAPVAITIGTAPSIDAAFASIPVHDDGYISPATLQTVLVNALGYRAGDAEVEADELTADGLTRTDLQDMLACVFEDDFAKLTALASIDWAAAAADRAAAKTDIEIHLVTADGTVLEGESVMNRPPPPAVPPPPLDDTHLHL</sequence>
<reference evidence="2 3" key="1">
    <citation type="submission" date="2010-05" db="EMBL/GenBank/DDBJ databases">
        <title>The Genome Sequence of Thecamonas trahens ATCC 50062.</title>
        <authorList>
            <consortium name="The Broad Institute Genome Sequencing Platform"/>
            <person name="Russ C."/>
            <person name="Cuomo C."/>
            <person name="Shea T."/>
            <person name="Young S.K."/>
            <person name="Zeng Q."/>
            <person name="Koehrsen M."/>
            <person name="Haas B."/>
            <person name="Borodovsky M."/>
            <person name="Guigo R."/>
            <person name="Alvarado L."/>
            <person name="Berlin A."/>
            <person name="Bochicchio J."/>
            <person name="Borenstein D."/>
            <person name="Chapman S."/>
            <person name="Chen Z."/>
            <person name="Freedman E."/>
            <person name="Gellesch M."/>
            <person name="Goldberg J."/>
            <person name="Griggs A."/>
            <person name="Gujja S."/>
            <person name="Heilman E."/>
            <person name="Heiman D."/>
            <person name="Hepburn T."/>
            <person name="Howarth C."/>
            <person name="Jen D."/>
            <person name="Larson L."/>
            <person name="Mehta T."/>
            <person name="Park D."/>
            <person name="Pearson M."/>
            <person name="Roberts A."/>
            <person name="Saif S."/>
            <person name="Shenoy N."/>
            <person name="Sisk P."/>
            <person name="Stolte C."/>
            <person name="Sykes S."/>
            <person name="Thomson T."/>
            <person name="Walk T."/>
            <person name="White J."/>
            <person name="Yandava C."/>
            <person name="Burger G."/>
            <person name="Gray M.W."/>
            <person name="Holland P.W.H."/>
            <person name="King N."/>
            <person name="Lang F.B.F."/>
            <person name="Roger A.J."/>
            <person name="Ruiz-Trillo I."/>
            <person name="Lander E."/>
            <person name="Nusbaum C."/>
        </authorList>
    </citation>
    <scope>NUCLEOTIDE SEQUENCE [LARGE SCALE GENOMIC DNA]</scope>
    <source>
        <strain evidence="2 3">ATCC 50062</strain>
    </source>
</reference>
<feature type="compositionally biased region" description="Pro residues" evidence="1">
    <location>
        <begin position="167"/>
        <end position="181"/>
    </location>
</feature>
<organism evidence="2 3">
    <name type="scientific">Thecamonas trahens ATCC 50062</name>
    <dbReference type="NCBI Taxonomy" id="461836"/>
    <lineage>
        <taxon>Eukaryota</taxon>
        <taxon>Apusozoa</taxon>
        <taxon>Apusomonadida</taxon>
        <taxon>Apusomonadidae</taxon>
        <taxon>Thecamonas</taxon>
    </lineage>
</organism>
<proteinExistence type="predicted"/>